<feature type="region of interest" description="Disordered" evidence="1">
    <location>
        <begin position="219"/>
        <end position="250"/>
    </location>
</feature>
<sequence>MPLLKDLNCSIELSGDSEPLQELGTVYGDGYVETFLPVPKKQQAFTVHLSGRNFIAPGIAMYVFIDGVYQCNRNRQNMKLRKPLDRRSLVDFKVRQKEERQKDGSMIAREWTFEKLDHASADGAPDSCSSNILENLGCIEVVVLRCAGPRNARPAANMNMDGAADYPDYRFDRDSRSRTTAYDDRDPFVSTASHRLPSPPAAIQYRSPYAQTVRSRVHSDNAGSRYSEHVSPGTRPQPDIAAPGFQYGSGPLPARSAAETYKALVHETTPTRVSKSAPAIDADMFEKLVTDAVKRGVEEARKSDKSHAQSRHGGRRHHEDFDDSSQVPGAWPASPTQASKHRSNRSGPSNRHERDYDRDDGESLWAQDASEQKRRTARSRGVTHTAWDQEPGWDKQTKANGWDSPDQDSWNTAETWSKARYGAAPVWQEPTDLRSRRPSAYTQFAAPNVAPPPTWGCASEKAHKNSAATTYLPPLAFSTVGEDHQQSRQSSGSSSWGLDDKRVSKNSSEKKSAPEQASWDNDKKSCTANSTWGGADNTANGWGNDASGQKKDDWNTDAKGNQGWDTSNNANETPTDGWNTDSNKTSWDQTDMKDAAVDGCNQDSNDNGWGHAETPKDGGFEEANGWGAVQDTTVAWDQPQNTANDVPFNADAGDAWAAPVAVDDKVPNKDKAAPTLKRHTSKSLSKYRQLTSTSAAKAHWQFPPAPPKKTIRPMTNEDVSEQSGRTRRIPSVPSEPLYKISKSAADEKGVEHQVLAGPGTAYGHAISRPEYIDRLDKPYAVFRFKYRSRSMLRRMFGNDCLSKTGTAPKMVEKEDLKALPQGELIKKMLALQSRLAEKERGDGESACTESVAKDLTEKWVQQHSAEASERGKKEAGVTW</sequence>
<dbReference type="Pfam" id="PF25534">
    <property type="entry name" value="DUF7918"/>
    <property type="match status" value="1"/>
</dbReference>
<feature type="compositionally biased region" description="Basic and acidic residues" evidence="1">
    <location>
        <begin position="498"/>
        <end position="513"/>
    </location>
</feature>
<evidence type="ECO:0000259" key="2">
    <source>
        <dbReference type="Pfam" id="PF25534"/>
    </source>
</evidence>
<accession>A0A9W9C3Q3</accession>
<dbReference type="AlphaFoldDB" id="A0A9W9C3Q3"/>
<feature type="compositionally biased region" description="Polar residues" evidence="1">
    <location>
        <begin position="526"/>
        <end position="541"/>
    </location>
</feature>
<feature type="compositionally biased region" description="Polar residues" evidence="1">
    <location>
        <begin position="563"/>
        <end position="586"/>
    </location>
</feature>
<organism evidence="3 4">
    <name type="scientific">Didymella glomerata</name>
    <dbReference type="NCBI Taxonomy" id="749621"/>
    <lineage>
        <taxon>Eukaryota</taxon>
        <taxon>Fungi</taxon>
        <taxon>Dikarya</taxon>
        <taxon>Ascomycota</taxon>
        <taxon>Pezizomycotina</taxon>
        <taxon>Dothideomycetes</taxon>
        <taxon>Pleosporomycetidae</taxon>
        <taxon>Pleosporales</taxon>
        <taxon>Pleosporineae</taxon>
        <taxon>Didymellaceae</taxon>
        <taxon>Didymella</taxon>
    </lineage>
</organism>
<feature type="compositionally biased region" description="Basic and acidic residues" evidence="1">
    <location>
        <begin position="176"/>
        <end position="187"/>
    </location>
</feature>
<feature type="compositionally biased region" description="Polar residues" evidence="1">
    <location>
        <begin position="682"/>
        <end position="695"/>
    </location>
</feature>
<evidence type="ECO:0000256" key="1">
    <source>
        <dbReference type="SAM" id="MobiDB-lite"/>
    </source>
</evidence>
<feature type="domain" description="DUF7918" evidence="2">
    <location>
        <begin position="728"/>
        <end position="795"/>
    </location>
</feature>
<feature type="region of interest" description="Disordered" evidence="1">
    <location>
        <begin position="297"/>
        <end position="384"/>
    </location>
</feature>
<dbReference type="InterPro" id="IPR057678">
    <property type="entry name" value="DUF7918"/>
</dbReference>
<reference evidence="3" key="1">
    <citation type="submission" date="2022-10" db="EMBL/GenBank/DDBJ databases">
        <title>Tapping the CABI collections for fungal endophytes: first genome assemblies for Collariella, Neodidymelliopsis, Ascochyta clinopodiicola, Didymella pomorum, Didymosphaeria variabile, Neocosmospora piperis and Neocucurbitaria cava.</title>
        <authorList>
            <person name="Hill R."/>
        </authorList>
    </citation>
    <scope>NUCLEOTIDE SEQUENCE</scope>
    <source>
        <strain evidence="3">IMI 360193</strain>
    </source>
</reference>
<dbReference type="EMBL" id="JAPEUV010000003">
    <property type="protein sequence ID" value="KAJ4343321.1"/>
    <property type="molecule type" value="Genomic_DNA"/>
</dbReference>
<gene>
    <name evidence="3" type="ORF">N0V87_000544</name>
</gene>
<dbReference type="Proteomes" id="UP001140562">
    <property type="component" value="Unassembled WGS sequence"/>
</dbReference>
<evidence type="ECO:0000313" key="4">
    <source>
        <dbReference type="Proteomes" id="UP001140562"/>
    </source>
</evidence>
<protein>
    <recommendedName>
        <fullName evidence="2">DUF7918 domain-containing protein</fullName>
    </recommendedName>
</protein>
<feature type="region of interest" description="Disordered" evidence="1">
    <location>
        <begin position="480"/>
        <end position="586"/>
    </location>
</feature>
<proteinExistence type="predicted"/>
<comment type="caution">
    <text evidence="3">The sequence shown here is derived from an EMBL/GenBank/DDBJ whole genome shotgun (WGS) entry which is preliminary data.</text>
</comment>
<feature type="region of interest" description="Disordered" evidence="1">
    <location>
        <begin position="667"/>
        <end position="732"/>
    </location>
</feature>
<feature type="compositionally biased region" description="Basic and acidic residues" evidence="1">
    <location>
        <begin position="297"/>
        <end position="307"/>
    </location>
</feature>
<keyword evidence="4" id="KW-1185">Reference proteome</keyword>
<evidence type="ECO:0000313" key="3">
    <source>
        <dbReference type="EMBL" id="KAJ4343321.1"/>
    </source>
</evidence>
<dbReference type="OrthoDB" id="5423516at2759"/>
<feature type="region of interest" description="Disordered" evidence="1">
    <location>
        <begin position="176"/>
        <end position="201"/>
    </location>
</feature>
<name>A0A9W9C3Q3_9PLEO</name>